<evidence type="ECO:0000313" key="6">
    <source>
        <dbReference type="WBParaSite" id="PgR010_g194_t02"/>
    </source>
</evidence>
<protein>
    <submittedName>
        <fullName evidence="5 6">C2H2-type domain-containing protein</fullName>
    </submittedName>
</protein>
<dbReference type="WBParaSite" id="PgR010_g194_t03">
    <property type="protein sequence ID" value="PgR010_g194_t03"/>
    <property type="gene ID" value="PgR010_g194"/>
</dbReference>
<dbReference type="PROSITE" id="PS00028">
    <property type="entry name" value="ZINC_FINGER_C2H2_1"/>
    <property type="match status" value="1"/>
</dbReference>
<evidence type="ECO:0000256" key="2">
    <source>
        <dbReference type="SAM" id="MobiDB-lite"/>
    </source>
</evidence>
<dbReference type="AlphaFoldDB" id="A0A915AM78"/>
<dbReference type="InterPro" id="IPR013087">
    <property type="entry name" value="Znf_C2H2_type"/>
</dbReference>
<dbReference type="InterPro" id="IPR036236">
    <property type="entry name" value="Znf_C2H2_sf"/>
</dbReference>
<keyword evidence="4" id="KW-1185">Reference proteome</keyword>
<evidence type="ECO:0000256" key="1">
    <source>
        <dbReference type="PROSITE-ProRule" id="PRU00042"/>
    </source>
</evidence>
<dbReference type="GO" id="GO:0008270">
    <property type="term" value="F:zinc ion binding"/>
    <property type="evidence" value="ECO:0007669"/>
    <property type="project" value="UniProtKB-KW"/>
</dbReference>
<dbReference type="WBParaSite" id="PgR010_g194_t01">
    <property type="protein sequence ID" value="PgR010_g194_t01"/>
    <property type="gene ID" value="PgR010_g194"/>
</dbReference>
<feature type="region of interest" description="Disordered" evidence="2">
    <location>
        <begin position="46"/>
        <end position="70"/>
    </location>
</feature>
<dbReference type="PROSITE" id="PS50157">
    <property type="entry name" value="ZINC_FINGER_C2H2_2"/>
    <property type="match status" value="1"/>
</dbReference>
<feature type="compositionally biased region" description="Polar residues" evidence="2">
    <location>
        <begin position="237"/>
        <end position="254"/>
    </location>
</feature>
<organism evidence="4 7">
    <name type="scientific">Parascaris univalens</name>
    <name type="common">Nematode worm</name>
    <dbReference type="NCBI Taxonomy" id="6257"/>
    <lineage>
        <taxon>Eukaryota</taxon>
        <taxon>Metazoa</taxon>
        <taxon>Ecdysozoa</taxon>
        <taxon>Nematoda</taxon>
        <taxon>Chromadorea</taxon>
        <taxon>Rhabditida</taxon>
        <taxon>Spirurina</taxon>
        <taxon>Ascaridomorpha</taxon>
        <taxon>Ascaridoidea</taxon>
        <taxon>Ascarididae</taxon>
        <taxon>Parascaris</taxon>
    </lineage>
</organism>
<reference evidence="5 6" key="1">
    <citation type="submission" date="2022-11" db="UniProtKB">
        <authorList>
            <consortium name="WormBaseParasite"/>
        </authorList>
    </citation>
    <scope>IDENTIFICATION</scope>
</reference>
<dbReference type="Gene3D" id="3.30.160.60">
    <property type="entry name" value="Classic Zinc Finger"/>
    <property type="match status" value="1"/>
</dbReference>
<evidence type="ECO:0000313" key="7">
    <source>
        <dbReference type="WBParaSite" id="PgR010_g194_t08"/>
    </source>
</evidence>
<feature type="domain" description="C2H2-type" evidence="3">
    <location>
        <begin position="4"/>
        <end position="27"/>
    </location>
</feature>
<feature type="region of interest" description="Disordered" evidence="2">
    <location>
        <begin position="96"/>
        <end position="120"/>
    </location>
</feature>
<proteinExistence type="predicted"/>
<feature type="compositionally biased region" description="Low complexity" evidence="2">
    <location>
        <begin position="255"/>
        <end position="267"/>
    </location>
</feature>
<accession>A0A915AM78</accession>
<keyword evidence="1" id="KW-0863">Zinc-finger</keyword>
<feature type="region of interest" description="Disordered" evidence="2">
    <location>
        <begin position="237"/>
        <end position="267"/>
    </location>
</feature>
<dbReference type="SUPFAM" id="SSF57667">
    <property type="entry name" value="beta-beta-alpha zinc fingers"/>
    <property type="match status" value="1"/>
</dbReference>
<sequence length="267" mass="28267">LRPYKCAQCSKRYKTIVGLSNHVQQAHQRVACAGTQSMTPNLVPVSPSAVSNASATHLHTSSSSLDSSHNSGMVNKPLISSGQMTLTVPSAHVSGVSTPGMRVTSAQPLQTAPPPTAAGHQYHTQQSSLIAGNQPTTTANIQVRAVGTISSNSRASNVVESRISYSTMLDGSQQQTEQRTAHAIPPKVPQRVVSAGNLSVLSRSQYQQNQPVMHRVKMSTNNTSGTLGTQVVNVQSAHASNSAVSPSHSNLPNRSQVFQSPQQHQQV</sequence>
<dbReference type="WBParaSite" id="PgR010_g194_t02">
    <property type="protein sequence ID" value="PgR010_g194_t02"/>
    <property type="gene ID" value="PgR010_g194"/>
</dbReference>
<dbReference type="WBParaSite" id="PgR010_g194_t08">
    <property type="protein sequence ID" value="PgR010_g194_t08"/>
    <property type="gene ID" value="PgR010_g194"/>
</dbReference>
<name>A0A915AM78_PARUN</name>
<evidence type="ECO:0000259" key="3">
    <source>
        <dbReference type="PROSITE" id="PS50157"/>
    </source>
</evidence>
<evidence type="ECO:0000313" key="4">
    <source>
        <dbReference type="Proteomes" id="UP000887569"/>
    </source>
</evidence>
<keyword evidence="1" id="KW-0479">Metal-binding</keyword>
<dbReference type="Proteomes" id="UP000887569">
    <property type="component" value="Unplaced"/>
</dbReference>
<evidence type="ECO:0000313" key="5">
    <source>
        <dbReference type="WBParaSite" id="PgR010_g194_t01"/>
    </source>
</evidence>
<keyword evidence="1" id="KW-0862">Zinc</keyword>